<dbReference type="Pfam" id="PF08345">
    <property type="entry name" value="YscJ_FliF_C"/>
    <property type="match status" value="1"/>
</dbReference>
<evidence type="ECO:0000256" key="3">
    <source>
        <dbReference type="ARBA" id="ARBA00007971"/>
    </source>
</evidence>
<dbReference type="InterPro" id="IPR000067">
    <property type="entry name" value="FlgMring_FliF"/>
</dbReference>
<feature type="compositionally biased region" description="Basic and acidic residues" evidence="10">
    <location>
        <begin position="312"/>
        <end position="325"/>
    </location>
</feature>
<gene>
    <name evidence="14" type="primary">fliF</name>
    <name evidence="14" type="ORF">GU920_07465</name>
</gene>
<evidence type="ECO:0000256" key="5">
    <source>
        <dbReference type="ARBA" id="ARBA00022692"/>
    </source>
</evidence>
<keyword evidence="14" id="KW-0282">Flagellum</keyword>
<accession>A0ABW9Y4P8</accession>
<protein>
    <recommendedName>
        <fullName evidence="9">Flagellar M-ring protein</fullName>
    </recommendedName>
</protein>
<evidence type="ECO:0000256" key="7">
    <source>
        <dbReference type="ARBA" id="ARBA00023136"/>
    </source>
</evidence>
<sequence length="523" mass="55018">MNQLVSVWSALDMRRRALAIGASLAMFVMVLMLGRMAAAPSMALLYSGLEANTAGEIVAALESRDVAYEIKGTAIHVPSDQRDALRLELAAEGLPSQGGAGYELLDSLSGFGTTAQMFDAAWSRAVEGELARTILANPQIRAARVHIARGSDRPFDMGSAPSASVFVTTAGGLSPAQARALRHLVASAITGLSPDKVAVIDAVQGLIPVEDGGLSQGNAADRATAIRQNVERLLAARVGPGRAVVEVSVDLVTESELLSERRIDPQGRVATSTETESSSGSENQAGGEVTVASNLPDGDAGSEAGTATQSQESRERVDYELSETRREVTRVPGDIRRLSVAVLVDGERIASEDGSQTWQPRSDEELSALRELVASAAGIDESRGDVLTLKSLEIVAPQAEEATAPSDLGLDLTRIAGFAILAAVVLAIALFVLRPALRQSRSAAPPALPLPPMMREPRPLGPVLTGEIADGVDTGDLPVIGGDRPAHLETEDPVSRLRRMIGERQTESLEILKTWMDADGGRA</sequence>
<keyword evidence="15" id="KW-1185">Reference proteome</keyword>
<dbReference type="Gene3D" id="3.30.300.30">
    <property type="match status" value="1"/>
</dbReference>
<evidence type="ECO:0000256" key="4">
    <source>
        <dbReference type="ARBA" id="ARBA00022475"/>
    </source>
</evidence>
<dbReference type="Pfam" id="PF01514">
    <property type="entry name" value="YscJ_FliF"/>
    <property type="match status" value="1"/>
</dbReference>
<dbReference type="EMBL" id="JAAATW010000001">
    <property type="protein sequence ID" value="NBE07368.1"/>
    <property type="molecule type" value="Genomic_DNA"/>
</dbReference>
<dbReference type="InterPro" id="IPR043427">
    <property type="entry name" value="YscJ/FliF"/>
</dbReference>
<dbReference type="NCBIfam" id="TIGR00206">
    <property type="entry name" value="fliF"/>
    <property type="match status" value="1"/>
</dbReference>
<evidence type="ECO:0000313" key="15">
    <source>
        <dbReference type="Proteomes" id="UP001517376"/>
    </source>
</evidence>
<comment type="subcellular location">
    <subcellularLocation>
        <location evidence="1 9">Bacterial flagellum basal body</location>
    </subcellularLocation>
    <subcellularLocation>
        <location evidence="2">Cell membrane</location>
        <topology evidence="2">Multi-pass membrane protein</topology>
    </subcellularLocation>
</comment>
<evidence type="ECO:0000256" key="2">
    <source>
        <dbReference type="ARBA" id="ARBA00004651"/>
    </source>
</evidence>
<feature type="region of interest" description="Disordered" evidence="10">
    <location>
        <begin position="262"/>
        <end position="325"/>
    </location>
</feature>
<keyword evidence="4" id="KW-1003">Cell membrane</keyword>
<evidence type="ECO:0000256" key="9">
    <source>
        <dbReference type="PIRNR" id="PIRNR004862"/>
    </source>
</evidence>
<evidence type="ECO:0000256" key="11">
    <source>
        <dbReference type="SAM" id="Phobius"/>
    </source>
</evidence>
<evidence type="ECO:0000256" key="8">
    <source>
        <dbReference type="ARBA" id="ARBA00023143"/>
    </source>
</evidence>
<dbReference type="PANTHER" id="PTHR30046">
    <property type="entry name" value="FLAGELLAR M-RING PROTEIN"/>
    <property type="match status" value="1"/>
</dbReference>
<reference evidence="15" key="1">
    <citation type="submission" date="2020-01" db="EMBL/GenBank/DDBJ databases">
        <title>Sphingomonas sp. strain CSW-10.</title>
        <authorList>
            <person name="Chen W.-M."/>
        </authorList>
    </citation>
    <scope>NUCLEOTIDE SEQUENCE [LARGE SCALE GENOMIC DNA]</scope>
    <source>
        <strain evidence="15">CCP-1</strain>
    </source>
</reference>
<feature type="compositionally biased region" description="Low complexity" evidence="10">
    <location>
        <begin position="271"/>
        <end position="282"/>
    </location>
</feature>
<dbReference type="PIRSF" id="PIRSF004862">
    <property type="entry name" value="FliF"/>
    <property type="match status" value="1"/>
</dbReference>
<name>A0ABW9Y4P8_9RHOB</name>
<dbReference type="InterPro" id="IPR006182">
    <property type="entry name" value="FliF_N_dom"/>
</dbReference>
<feature type="transmembrane region" description="Helical" evidence="11">
    <location>
        <begin position="415"/>
        <end position="433"/>
    </location>
</feature>
<dbReference type="InterPro" id="IPR013556">
    <property type="entry name" value="Flag_M-ring_C"/>
</dbReference>
<evidence type="ECO:0000256" key="1">
    <source>
        <dbReference type="ARBA" id="ARBA00004117"/>
    </source>
</evidence>
<feature type="domain" description="Flagellar M-ring C-terminal" evidence="13">
    <location>
        <begin position="234"/>
        <end position="392"/>
    </location>
</feature>
<feature type="domain" description="Flagellar M-ring N-terminal" evidence="12">
    <location>
        <begin position="39"/>
        <end position="202"/>
    </location>
</feature>
<keyword evidence="8 9" id="KW-0975">Bacterial flagellum</keyword>
<evidence type="ECO:0000256" key="6">
    <source>
        <dbReference type="ARBA" id="ARBA00022989"/>
    </source>
</evidence>
<keyword evidence="7 11" id="KW-0472">Membrane</keyword>
<keyword evidence="14" id="KW-0969">Cilium</keyword>
<dbReference type="PRINTS" id="PR01009">
    <property type="entry name" value="FLGMRINGFLIF"/>
</dbReference>
<evidence type="ECO:0000259" key="13">
    <source>
        <dbReference type="Pfam" id="PF08345"/>
    </source>
</evidence>
<proteinExistence type="inferred from homology"/>
<keyword evidence="14" id="KW-0966">Cell projection</keyword>
<keyword evidence="5 11" id="KW-0812">Transmembrane</keyword>
<comment type="caution">
    <text evidence="14">The sequence shown here is derived from an EMBL/GenBank/DDBJ whole genome shotgun (WGS) entry which is preliminary data.</text>
</comment>
<dbReference type="Proteomes" id="UP001517376">
    <property type="component" value="Unassembled WGS sequence"/>
</dbReference>
<evidence type="ECO:0000256" key="10">
    <source>
        <dbReference type="SAM" id="MobiDB-lite"/>
    </source>
</evidence>
<dbReference type="InterPro" id="IPR045851">
    <property type="entry name" value="AMP-bd_C_sf"/>
</dbReference>
<evidence type="ECO:0000313" key="14">
    <source>
        <dbReference type="EMBL" id="NBE07368.1"/>
    </source>
</evidence>
<organism evidence="14 15">
    <name type="scientific">Paragemmobacter ruber</name>
    <dbReference type="NCBI Taxonomy" id="1985673"/>
    <lineage>
        <taxon>Bacteria</taxon>
        <taxon>Pseudomonadati</taxon>
        <taxon>Pseudomonadota</taxon>
        <taxon>Alphaproteobacteria</taxon>
        <taxon>Rhodobacterales</taxon>
        <taxon>Paracoccaceae</taxon>
        <taxon>Paragemmobacter</taxon>
    </lineage>
</organism>
<evidence type="ECO:0000259" key="12">
    <source>
        <dbReference type="Pfam" id="PF01514"/>
    </source>
</evidence>
<comment type="similarity">
    <text evidence="3 9">Belongs to the FliF family.</text>
</comment>
<keyword evidence="6 11" id="KW-1133">Transmembrane helix</keyword>
<dbReference type="PANTHER" id="PTHR30046:SF0">
    <property type="entry name" value="FLAGELLAR M-RING PROTEIN"/>
    <property type="match status" value="1"/>
</dbReference>
<comment type="function">
    <text evidence="9">The M ring may be actively involved in energy transduction.</text>
</comment>